<name>A0ACD3SQ22_9BURK</name>
<evidence type="ECO:0000313" key="1">
    <source>
        <dbReference type="EMBL" id="TMS58361.1"/>
    </source>
</evidence>
<accession>A0ACD3SQ22</accession>
<keyword evidence="2" id="KW-1185">Reference proteome</keyword>
<gene>
    <name evidence="1" type="ORF">MW7_006360</name>
</gene>
<comment type="caution">
    <text evidence="1">The sequence shown here is derived from an EMBL/GenBank/DDBJ whole genome shotgun (WGS) entry which is preliminary data.</text>
</comment>
<organism evidence="1 2">
    <name type="scientific">Imbroritus primus</name>
    <dbReference type="NCBI Taxonomy" id="3058603"/>
    <lineage>
        <taxon>Bacteria</taxon>
        <taxon>Pseudomonadati</taxon>
        <taxon>Pseudomonadota</taxon>
        <taxon>Betaproteobacteria</taxon>
        <taxon>Burkholderiales</taxon>
        <taxon>Burkholderiaceae</taxon>
        <taxon>Imbroritus</taxon>
    </lineage>
</organism>
<evidence type="ECO:0000313" key="2">
    <source>
        <dbReference type="Proteomes" id="UP000004277"/>
    </source>
</evidence>
<protein>
    <submittedName>
        <fullName evidence="1">Helix-turn-helix transcriptional regulator</fullName>
    </submittedName>
</protein>
<dbReference type="EMBL" id="AKCV02000015">
    <property type="protein sequence ID" value="TMS58361.1"/>
    <property type="molecule type" value="Genomic_DNA"/>
</dbReference>
<proteinExistence type="predicted"/>
<sequence>MVTGEQKALEIAHSLYEGVLAPGGWAGALEQIRSLTESASACMLLRDRQTKAAFISDQSNIDNRLLQEYIAHYYAYDPGYDIADRYDVGDWFVDYRDLDGKILQKGEFHQEFLRAYDLNSVQATPLLKTDRVECFLSLQSGDDVRERAMPDNSAILRWLQPHFEQAARLRHHLHVLQRQGELAMRVLDAFTFPVLVMNQRGAVQLGNRAADDWLALKGNPFSARGLRHTCSGTIAVAQALSQACALTHRLATGGAVLEYGEPLQRYYLVVVPLPEAMGMQLPGQDPLALVMVHAAQYEARPVDMLLRMLFGISPAEYRLIEKLMLGLPIKTCAFDLGISLETARSHLKSIFRRTQTSRQVDLLRLVQQLAYGH</sequence>
<reference evidence="1" key="1">
    <citation type="submission" date="2019-05" db="EMBL/GenBank/DDBJ databases">
        <title>Revised genome assembly of Burkholderiaceae (previously Ralstonia) sp. PBA.</title>
        <authorList>
            <person name="Gan H.M."/>
        </authorList>
    </citation>
    <scope>NUCLEOTIDE SEQUENCE</scope>
    <source>
        <strain evidence="1">PBA</strain>
    </source>
</reference>
<dbReference type="Proteomes" id="UP000004277">
    <property type="component" value="Unassembled WGS sequence"/>
</dbReference>